<dbReference type="SUPFAM" id="SSF54909">
    <property type="entry name" value="Dimeric alpha+beta barrel"/>
    <property type="match status" value="1"/>
</dbReference>
<evidence type="ECO:0000313" key="2">
    <source>
        <dbReference type="EMBL" id="GLI24075.1"/>
    </source>
</evidence>
<evidence type="ECO:0000313" key="3">
    <source>
        <dbReference type="EMBL" id="MDR6335371.1"/>
    </source>
</evidence>
<dbReference type="InterPro" id="IPR010753">
    <property type="entry name" value="DUF1330"/>
</dbReference>
<dbReference type="Pfam" id="PF07045">
    <property type="entry name" value="DUF1330"/>
    <property type="match status" value="1"/>
</dbReference>
<reference evidence="2" key="1">
    <citation type="submission" date="2022-12" db="EMBL/GenBank/DDBJ databases">
        <title>Reference genome sequencing for broad-spectrum identification of bacterial and archaeal isolates by mass spectrometry.</title>
        <authorList>
            <person name="Sekiguchi Y."/>
            <person name="Tourlousse D.M."/>
        </authorList>
    </citation>
    <scope>NUCLEOTIDE SEQUENCE</scope>
    <source>
        <strain evidence="2">301</strain>
    </source>
</reference>
<comment type="caution">
    <text evidence="2">The sequence shown here is derived from an EMBL/GenBank/DDBJ whole genome shotgun (WGS) entry which is preliminary data.</text>
</comment>
<dbReference type="InterPro" id="IPR011008">
    <property type="entry name" value="Dimeric_a/b-barrel"/>
</dbReference>
<keyword evidence="5" id="KW-1185">Reference proteome</keyword>
<name>A0A9W6FL80_XANFL</name>
<evidence type="ECO:0000259" key="1">
    <source>
        <dbReference type="Pfam" id="PF07045"/>
    </source>
</evidence>
<dbReference type="EMBL" id="BSDO01000006">
    <property type="protein sequence ID" value="GLI24075.1"/>
    <property type="molecule type" value="Genomic_DNA"/>
</dbReference>
<dbReference type="GeneID" id="95764528"/>
<evidence type="ECO:0000313" key="4">
    <source>
        <dbReference type="Proteomes" id="UP001144397"/>
    </source>
</evidence>
<dbReference type="AlphaFoldDB" id="A0A9W6FL80"/>
<feature type="domain" description="DUF1330" evidence="1">
    <location>
        <begin position="45"/>
        <end position="120"/>
    </location>
</feature>
<evidence type="ECO:0000313" key="5">
    <source>
        <dbReference type="Proteomes" id="UP001245370"/>
    </source>
</evidence>
<gene>
    <name evidence="3" type="ORF">GGQ86_003866</name>
    <name evidence="2" type="ORF">XFLAVUS301_37490</name>
</gene>
<dbReference type="Proteomes" id="UP001144397">
    <property type="component" value="Unassembled WGS sequence"/>
</dbReference>
<dbReference type="Proteomes" id="UP001245370">
    <property type="component" value="Unassembled WGS sequence"/>
</dbReference>
<protein>
    <submittedName>
        <fullName evidence="3">Uncharacterized protein (DUF1330 family)</fullName>
    </submittedName>
</protein>
<dbReference type="Gene3D" id="3.30.70.100">
    <property type="match status" value="1"/>
</dbReference>
<accession>A0A9W6FL80</accession>
<proteinExistence type="predicted"/>
<reference evidence="3 5" key="2">
    <citation type="submission" date="2023-07" db="EMBL/GenBank/DDBJ databases">
        <title>Genomic Encyclopedia of Type Strains, Phase IV (KMG-IV): sequencing the most valuable type-strain genomes for metagenomic binning, comparative biology and taxonomic classification.</title>
        <authorList>
            <person name="Goeker M."/>
        </authorList>
    </citation>
    <scope>NUCLEOTIDE SEQUENCE [LARGE SCALE GENOMIC DNA]</scope>
    <source>
        <strain evidence="3 5">DSM 338</strain>
    </source>
</reference>
<organism evidence="2 4">
    <name type="scientific">Xanthobacter flavus</name>
    <dbReference type="NCBI Taxonomy" id="281"/>
    <lineage>
        <taxon>Bacteria</taxon>
        <taxon>Pseudomonadati</taxon>
        <taxon>Pseudomonadota</taxon>
        <taxon>Alphaproteobacteria</taxon>
        <taxon>Hyphomicrobiales</taxon>
        <taxon>Xanthobacteraceae</taxon>
        <taxon>Xanthobacter</taxon>
    </lineage>
</organism>
<dbReference type="PANTHER" id="PTHR40257:SF1">
    <property type="entry name" value="DUF1330 DOMAIN-CONTAINING PROTEIN"/>
    <property type="match status" value="1"/>
</dbReference>
<dbReference type="RefSeq" id="WP_237353754.1">
    <property type="nucleotide sequence ID" value="NZ_BSDO01000006.1"/>
</dbReference>
<dbReference type="PANTHER" id="PTHR40257">
    <property type="match status" value="1"/>
</dbReference>
<dbReference type="EMBL" id="JAVDPY010000007">
    <property type="protein sequence ID" value="MDR6335371.1"/>
    <property type="molecule type" value="Genomic_DNA"/>
</dbReference>
<sequence length="139" mass="15289">MEGHTSFTRETFAAFAANDRPGPVHLLNLIRLRHEVAYADGRVTTGAEAYEAYSRLSAPVLAEIGGRIVWRGAFELSLVGPPETRWDIAFIAEYPSPGAFVQMLRDPRYREAMAHRQAGVADSRLVRFDPLLAGTGFAG</sequence>